<dbReference type="AlphaFoldDB" id="A0A813JTQ9"/>
<comment type="caution">
    <text evidence="1">The sequence shown here is derived from an EMBL/GenBank/DDBJ whole genome shotgun (WGS) entry which is preliminary data.</text>
</comment>
<protein>
    <recommendedName>
        <fullName evidence="3">Peptide-methionine (S)-S-oxide reductase</fullName>
    </recommendedName>
</protein>
<dbReference type="Proteomes" id="UP000626109">
    <property type="component" value="Unassembled WGS sequence"/>
</dbReference>
<gene>
    <name evidence="1" type="ORF">PGLA2088_LOCUS23069</name>
</gene>
<evidence type="ECO:0000313" key="1">
    <source>
        <dbReference type="EMBL" id="CAE8682687.1"/>
    </source>
</evidence>
<reference evidence="1" key="1">
    <citation type="submission" date="2021-02" db="EMBL/GenBank/DDBJ databases">
        <authorList>
            <person name="Dougan E. K."/>
            <person name="Rhodes N."/>
            <person name="Thang M."/>
            <person name="Chan C."/>
        </authorList>
    </citation>
    <scope>NUCLEOTIDE SEQUENCE</scope>
</reference>
<proteinExistence type="predicted"/>
<organism evidence="1 2">
    <name type="scientific">Polarella glacialis</name>
    <name type="common">Dinoflagellate</name>
    <dbReference type="NCBI Taxonomy" id="89957"/>
    <lineage>
        <taxon>Eukaryota</taxon>
        <taxon>Sar</taxon>
        <taxon>Alveolata</taxon>
        <taxon>Dinophyceae</taxon>
        <taxon>Suessiales</taxon>
        <taxon>Suessiaceae</taxon>
        <taxon>Polarella</taxon>
    </lineage>
</organism>
<name>A0A813JTQ9_POLGL</name>
<sequence>ASFPAFADTFWKLCPAGRRQDVADAGGEYRSLVGLPGGSKSPFYAQLQQAAGSPPRAPVSTVLVPGAGDEGDNYGTNSVLVYDTSSFPAHVAEKYHQFHDDMQASYGSKYNALRSIASATKCPGDQASSFLGWFH</sequence>
<evidence type="ECO:0000313" key="2">
    <source>
        <dbReference type="Proteomes" id="UP000626109"/>
    </source>
</evidence>
<evidence type="ECO:0008006" key="3">
    <source>
        <dbReference type="Google" id="ProtNLM"/>
    </source>
</evidence>
<dbReference type="EMBL" id="CAJNNW010026099">
    <property type="protein sequence ID" value="CAE8682687.1"/>
    <property type="molecule type" value="Genomic_DNA"/>
</dbReference>
<accession>A0A813JTQ9</accession>
<feature type="non-terminal residue" evidence="1">
    <location>
        <position position="135"/>
    </location>
</feature>